<dbReference type="GO" id="GO:0005975">
    <property type="term" value="P:carbohydrate metabolic process"/>
    <property type="evidence" value="ECO:0007669"/>
    <property type="project" value="UniProtKB-ARBA"/>
</dbReference>
<dbReference type="Gene3D" id="2.60.40.10">
    <property type="entry name" value="Immunoglobulins"/>
    <property type="match status" value="1"/>
</dbReference>
<dbReference type="InterPro" id="IPR013783">
    <property type="entry name" value="Ig-like_fold"/>
</dbReference>
<dbReference type="PANTHER" id="PTHR12631:SF10">
    <property type="entry name" value="BETA-XYLOSIDASE-LIKE PROTEIN-RELATED"/>
    <property type="match status" value="1"/>
</dbReference>
<sequence>MNLLKILPLAAAITALMAPAAHAASPGINIAGAPTPDRVSEAIATGAKTVRIFALWKDFEPDARGQYPSHDVNLANTIKVYDDAIHQLNAAGAKPLFVVTEAPAWASGSTDVDVPPANPADFADFLKRFAAHNRTVGAVAGYEVWNEPDENIFWHPAPDATQYAAMLRAAYAGIKAGDPAATVVAGPMTGNDYQWLENLYTAGAQGSFDVVAVHTDTACLDRGPDAFYRENDGKLARFTFLGYRTVHDTMVAHGDGGKPIWMSELGWSSTGGVPNSCTRGQWAGLKPSGVTEAQQAGYLAKAYGCLANDPYVTQALWFTMRDTSTEPVDELNHYGLLRTDGSAKPALGTFRDIVAGDGGPPGSCGDFDPPSIRVVKPVPGQQFVDKLDLSAAATDTGVGLARITFSYDGGTEIRNFTDGLTGNVPVGLAPWQGSGKLGLGNHTIEVTALDANGNTSTQTIPVVKVRTLAATLTPLFKLKTKKVTCRKRVCRVAGSLSRSAAAAAGPTPSIGGKVAVEWQYRNKKGKWRKLIGGLKPAAKPFSFSARLKLAGAWRVRLVYRGQAPWRKTTSRYLTFRVK</sequence>
<reference evidence="2 3" key="1">
    <citation type="journal article" date="2018" name="J. Microbiol.">
        <title>Baekduia soli gen. nov., sp. nov., a novel bacterium isolated from the soil of Baekdu Mountain and proposal of a novel family name, Baekduiaceae fam. nov.</title>
        <authorList>
            <person name="An D.S."/>
            <person name="Siddiqi M.Z."/>
            <person name="Kim K.H."/>
            <person name="Yu H.S."/>
            <person name="Im W.T."/>
        </authorList>
    </citation>
    <scope>NUCLEOTIDE SEQUENCE [LARGE SCALE GENOMIC DNA]</scope>
    <source>
        <strain evidence="2 3">BR7-21</strain>
    </source>
</reference>
<dbReference type="Gene3D" id="3.20.20.80">
    <property type="entry name" value="Glycosidases"/>
    <property type="match status" value="1"/>
</dbReference>
<evidence type="ECO:0000313" key="2">
    <source>
        <dbReference type="EMBL" id="QEC47109.1"/>
    </source>
</evidence>
<keyword evidence="1" id="KW-0732">Signal</keyword>
<dbReference type="RefSeq" id="WP_146917115.1">
    <property type="nucleotide sequence ID" value="NZ_CP042430.1"/>
</dbReference>
<name>A0A5B8U226_9ACTN</name>
<dbReference type="Proteomes" id="UP000321805">
    <property type="component" value="Chromosome"/>
</dbReference>
<proteinExistence type="predicted"/>
<dbReference type="PANTHER" id="PTHR12631">
    <property type="entry name" value="ALPHA-L-IDURONIDASE"/>
    <property type="match status" value="1"/>
</dbReference>
<feature type="signal peptide" evidence="1">
    <location>
        <begin position="1"/>
        <end position="23"/>
    </location>
</feature>
<feature type="chain" id="PRO_5023135241" evidence="1">
    <location>
        <begin position="24"/>
        <end position="578"/>
    </location>
</feature>
<dbReference type="KEGG" id="bsol:FSW04_05575"/>
<protein>
    <submittedName>
        <fullName evidence="2">Cellulase family glycosylhydrolase</fullName>
    </submittedName>
</protein>
<evidence type="ECO:0000313" key="3">
    <source>
        <dbReference type="Proteomes" id="UP000321805"/>
    </source>
</evidence>
<dbReference type="SUPFAM" id="SSF51445">
    <property type="entry name" value="(Trans)glycosidases"/>
    <property type="match status" value="1"/>
</dbReference>
<dbReference type="AlphaFoldDB" id="A0A5B8U226"/>
<evidence type="ECO:0000256" key="1">
    <source>
        <dbReference type="SAM" id="SignalP"/>
    </source>
</evidence>
<gene>
    <name evidence="2" type="ORF">FSW04_05575</name>
</gene>
<dbReference type="GO" id="GO:0004553">
    <property type="term" value="F:hydrolase activity, hydrolyzing O-glycosyl compounds"/>
    <property type="evidence" value="ECO:0007669"/>
    <property type="project" value="TreeGrafter"/>
</dbReference>
<dbReference type="InterPro" id="IPR051923">
    <property type="entry name" value="Glycosyl_Hydrolase_39"/>
</dbReference>
<keyword evidence="3" id="KW-1185">Reference proteome</keyword>
<accession>A0A5B8U226</accession>
<keyword evidence="2" id="KW-0378">Hydrolase</keyword>
<dbReference type="InterPro" id="IPR017853">
    <property type="entry name" value="GH"/>
</dbReference>
<organism evidence="2 3">
    <name type="scientific">Baekduia soli</name>
    <dbReference type="NCBI Taxonomy" id="496014"/>
    <lineage>
        <taxon>Bacteria</taxon>
        <taxon>Bacillati</taxon>
        <taxon>Actinomycetota</taxon>
        <taxon>Thermoleophilia</taxon>
        <taxon>Solirubrobacterales</taxon>
        <taxon>Baekduiaceae</taxon>
        <taxon>Baekduia</taxon>
    </lineage>
</organism>
<dbReference type="EMBL" id="CP042430">
    <property type="protein sequence ID" value="QEC47109.1"/>
    <property type="molecule type" value="Genomic_DNA"/>
</dbReference>
<dbReference type="OrthoDB" id="9776971at2"/>